<organism evidence="1 2">
    <name type="scientific">Erysipelothrix larvae</name>
    <dbReference type="NCBI Taxonomy" id="1514105"/>
    <lineage>
        <taxon>Bacteria</taxon>
        <taxon>Bacillati</taxon>
        <taxon>Bacillota</taxon>
        <taxon>Erysipelotrichia</taxon>
        <taxon>Erysipelotrichales</taxon>
        <taxon>Erysipelotrichaceae</taxon>
        <taxon>Erysipelothrix</taxon>
    </lineage>
</organism>
<dbReference type="OrthoDB" id="9801392at2"/>
<name>A0A109UHF9_9FIRM</name>
<proteinExistence type="predicted"/>
<gene>
    <name evidence="1" type="ORF">AOC36_09265</name>
</gene>
<evidence type="ECO:0000313" key="2">
    <source>
        <dbReference type="Proteomes" id="UP000063781"/>
    </source>
</evidence>
<keyword evidence="2" id="KW-1185">Reference proteome</keyword>
<dbReference type="EMBL" id="CP013213">
    <property type="protein sequence ID" value="AMC94171.1"/>
    <property type="molecule type" value="Genomic_DNA"/>
</dbReference>
<dbReference type="Proteomes" id="UP000063781">
    <property type="component" value="Chromosome"/>
</dbReference>
<dbReference type="KEGG" id="erl:AOC36_09265"/>
<dbReference type="STRING" id="1514105.AOC36_09265"/>
<protein>
    <submittedName>
        <fullName evidence="1">Uncharacterized protein</fullName>
    </submittedName>
</protein>
<sequence>MMFLDGTTILNLFSDKTILEQTMAEPFPNSDYERGTYIFPDNSSLIIGEHSLIFDTPFSANIVSILKQNYTGIYHFKCQKEKS</sequence>
<accession>A0A109UHF9</accession>
<reference evidence="1 2" key="1">
    <citation type="submission" date="2015-10" db="EMBL/GenBank/DDBJ databases">
        <title>Erysipelothrix larvae sp. LV19 isolated from the larval gut of the rhinoceros beetle, Trypoxylus dichotomus.</title>
        <authorList>
            <person name="Lim S."/>
            <person name="Kim B.-C."/>
        </authorList>
    </citation>
    <scope>NUCLEOTIDE SEQUENCE [LARGE SCALE GENOMIC DNA]</scope>
    <source>
        <strain evidence="1 2">LV19</strain>
    </source>
</reference>
<evidence type="ECO:0000313" key="1">
    <source>
        <dbReference type="EMBL" id="AMC94171.1"/>
    </source>
</evidence>
<dbReference type="AlphaFoldDB" id="A0A109UHF9"/>